<dbReference type="OrthoDB" id="35385at2157"/>
<dbReference type="InterPro" id="IPR013766">
    <property type="entry name" value="Thioredoxin_domain"/>
</dbReference>
<name>A0A1H1FBJ4_NATTX</name>
<feature type="domain" description="Thioredoxin" evidence="1">
    <location>
        <begin position="1"/>
        <end position="108"/>
    </location>
</feature>
<evidence type="ECO:0000259" key="1">
    <source>
        <dbReference type="PROSITE" id="PS51352"/>
    </source>
</evidence>
<organism evidence="2 3">
    <name type="scientific">Natronobacterium texcoconense</name>
    <dbReference type="NCBI Taxonomy" id="1095778"/>
    <lineage>
        <taxon>Archaea</taxon>
        <taxon>Methanobacteriati</taxon>
        <taxon>Methanobacteriota</taxon>
        <taxon>Stenosarchaea group</taxon>
        <taxon>Halobacteria</taxon>
        <taxon>Halobacteriales</taxon>
        <taxon>Natrialbaceae</taxon>
        <taxon>Natronobacterium</taxon>
    </lineage>
</organism>
<dbReference type="AlphaFoldDB" id="A0A1H1FBJ4"/>
<dbReference type="CDD" id="cd02947">
    <property type="entry name" value="TRX_family"/>
    <property type="match status" value="1"/>
</dbReference>
<reference evidence="3" key="1">
    <citation type="submission" date="2016-10" db="EMBL/GenBank/DDBJ databases">
        <authorList>
            <person name="Varghese N."/>
            <person name="Submissions S."/>
        </authorList>
    </citation>
    <scope>NUCLEOTIDE SEQUENCE [LARGE SCALE GENOMIC DNA]</scope>
    <source>
        <strain evidence="3">DSM 24767</strain>
    </source>
</reference>
<dbReference type="EMBL" id="FNLC01000002">
    <property type="protein sequence ID" value="SDQ98124.1"/>
    <property type="molecule type" value="Genomic_DNA"/>
</dbReference>
<keyword evidence="3" id="KW-1185">Reference proteome</keyword>
<dbReference type="InterPro" id="IPR036249">
    <property type="entry name" value="Thioredoxin-like_sf"/>
</dbReference>
<dbReference type="SUPFAM" id="SSF52833">
    <property type="entry name" value="Thioredoxin-like"/>
    <property type="match status" value="1"/>
</dbReference>
<dbReference type="Proteomes" id="UP000198848">
    <property type="component" value="Unassembled WGS sequence"/>
</dbReference>
<dbReference type="PROSITE" id="PS51352">
    <property type="entry name" value="THIOREDOXIN_2"/>
    <property type="match status" value="1"/>
</dbReference>
<sequence length="115" mass="12311">MSPKPVRLEDSEDLERFVTDHDVALVELYTSGCPKCQSMEPVLGNVARSTDIPVGLANPGDDPELLEAFEVRSVPMLVLFRDGEPVGEVADGFLGGDAVVSFIEDHAPEAVAEDA</sequence>
<dbReference type="GO" id="GO:0015035">
    <property type="term" value="F:protein-disulfide reductase activity"/>
    <property type="evidence" value="ECO:0007669"/>
    <property type="project" value="TreeGrafter"/>
</dbReference>
<dbReference type="PANTHER" id="PTHR45663:SF11">
    <property type="entry name" value="GEO12009P1"/>
    <property type="match status" value="1"/>
</dbReference>
<protein>
    <submittedName>
        <fullName evidence="2">Thioredoxin</fullName>
    </submittedName>
</protein>
<dbReference type="GO" id="GO:0005737">
    <property type="term" value="C:cytoplasm"/>
    <property type="evidence" value="ECO:0007669"/>
    <property type="project" value="TreeGrafter"/>
</dbReference>
<gene>
    <name evidence="2" type="ORF">SAMN04489842_1895</name>
</gene>
<evidence type="ECO:0000313" key="3">
    <source>
        <dbReference type="Proteomes" id="UP000198848"/>
    </source>
</evidence>
<evidence type="ECO:0000313" key="2">
    <source>
        <dbReference type="EMBL" id="SDQ98124.1"/>
    </source>
</evidence>
<dbReference type="RefSeq" id="WP_090380766.1">
    <property type="nucleotide sequence ID" value="NZ_FNLC01000002.1"/>
</dbReference>
<dbReference type="Gene3D" id="3.40.30.10">
    <property type="entry name" value="Glutaredoxin"/>
    <property type="match status" value="1"/>
</dbReference>
<proteinExistence type="predicted"/>
<dbReference type="Pfam" id="PF00085">
    <property type="entry name" value="Thioredoxin"/>
    <property type="match status" value="1"/>
</dbReference>
<accession>A0A1H1FBJ4</accession>
<dbReference type="PANTHER" id="PTHR45663">
    <property type="entry name" value="GEO12009P1"/>
    <property type="match status" value="1"/>
</dbReference>
<dbReference type="STRING" id="1095778.SAMN04489842_1895"/>